<comment type="caution">
    <text evidence="7">The sequence shown here is derived from an EMBL/GenBank/DDBJ whole genome shotgun (WGS) entry which is preliminary data.</text>
</comment>
<evidence type="ECO:0000256" key="2">
    <source>
        <dbReference type="ARBA" id="ARBA00022679"/>
    </source>
</evidence>
<dbReference type="Gene3D" id="3.90.226.10">
    <property type="entry name" value="2-enoyl-CoA Hydratase, Chain A, domain 1"/>
    <property type="match status" value="1"/>
</dbReference>
<dbReference type="Pfam" id="PF01039">
    <property type="entry name" value="Carboxyl_trans"/>
    <property type="match status" value="1"/>
</dbReference>
<protein>
    <recommendedName>
        <fullName evidence="5">Acetyl-coenzyme A carboxylase carboxyl transferase subunit beta</fullName>
        <shortName evidence="5">ACCase subunit beta</shortName>
        <shortName evidence="5">Acetyl-CoA carboxylase carboxyltransferase subunit beta</shortName>
        <ecNumber evidence="5">2.1.3.15</ecNumber>
    </recommendedName>
</protein>
<gene>
    <name evidence="5" type="primary">accD</name>
    <name evidence="7" type="ORF">R4Y45_06750</name>
</gene>
<keyword evidence="5" id="KW-0963">Cytoplasm</keyword>
<keyword evidence="5" id="KW-0479">Metal-binding</keyword>
<keyword evidence="5" id="KW-0067">ATP-binding</keyword>
<keyword evidence="8" id="KW-1185">Reference proteome</keyword>
<dbReference type="InterPro" id="IPR029045">
    <property type="entry name" value="ClpP/crotonase-like_dom_sf"/>
</dbReference>
<evidence type="ECO:0000256" key="3">
    <source>
        <dbReference type="ARBA" id="ARBA00022771"/>
    </source>
</evidence>
<feature type="domain" description="CoA carboxyltransferase N-terminal" evidence="6">
    <location>
        <begin position="8"/>
        <end position="260"/>
    </location>
</feature>
<keyword evidence="5" id="KW-0275">Fatty acid biosynthesis</keyword>
<keyword evidence="1 5" id="KW-0444">Lipid biosynthesis</keyword>
<feature type="binding site" evidence="5">
    <location>
        <position position="15"/>
    </location>
    <ligand>
        <name>Zn(2+)</name>
        <dbReference type="ChEBI" id="CHEBI:29105"/>
    </ligand>
</feature>
<keyword evidence="2 5" id="KW-0808">Transferase</keyword>
<dbReference type="EMBL" id="JAWMWG010000004">
    <property type="protein sequence ID" value="MEJ6348915.1"/>
    <property type="molecule type" value="Genomic_DNA"/>
</dbReference>
<accession>A0ABU8SIQ5</accession>
<dbReference type="PROSITE" id="PS50980">
    <property type="entry name" value="COA_CT_NTER"/>
    <property type="match status" value="1"/>
</dbReference>
<comment type="subunit">
    <text evidence="5">Acetyl-CoA carboxylase is a heterohexamer composed of biotin carboxyl carrier protein (AccB), biotin carboxylase (AccC) and two subunits each of ACCase subunit alpha (AccA) and ACCase subunit beta (AccD).</text>
</comment>
<keyword evidence="5" id="KW-0862">Zinc</keyword>
<dbReference type="InterPro" id="IPR011762">
    <property type="entry name" value="COA_CT_N"/>
</dbReference>
<dbReference type="InterPro" id="IPR034733">
    <property type="entry name" value="AcCoA_carboxyl_beta"/>
</dbReference>
<dbReference type="Proteomes" id="UP001377804">
    <property type="component" value="Unassembled WGS sequence"/>
</dbReference>
<evidence type="ECO:0000313" key="7">
    <source>
        <dbReference type="EMBL" id="MEJ6348915.1"/>
    </source>
</evidence>
<evidence type="ECO:0000313" key="8">
    <source>
        <dbReference type="Proteomes" id="UP001377804"/>
    </source>
</evidence>
<keyword evidence="5" id="KW-0276">Fatty acid metabolism</keyword>
<dbReference type="GO" id="GO:0016740">
    <property type="term" value="F:transferase activity"/>
    <property type="evidence" value="ECO:0007669"/>
    <property type="project" value="UniProtKB-KW"/>
</dbReference>
<comment type="subcellular location">
    <subcellularLocation>
        <location evidence="5">Cytoplasm</location>
    </subcellularLocation>
</comment>
<dbReference type="PANTHER" id="PTHR42995:SF5">
    <property type="entry name" value="ACETYL-COENZYME A CARBOXYLASE CARBOXYL TRANSFERASE SUBUNIT BETA, CHLOROPLASTIC"/>
    <property type="match status" value="1"/>
</dbReference>
<comment type="function">
    <text evidence="5">Component of the acetyl coenzyme A carboxylase (ACC) complex. Biotin carboxylase (BC) catalyzes the carboxylation of biotin on its carrier protein (BCCP) and then the CO(2) group is transferred by the transcarboxylase to acetyl-CoA to form malonyl-CoA.</text>
</comment>
<name>A0ABU8SIQ5_9LACO</name>
<keyword evidence="5" id="KW-0547">Nucleotide-binding</keyword>
<feature type="binding site" evidence="5">
    <location>
        <position position="30"/>
    </location>
    <ligand>
        <name>Zn(2+)</name>
        <dbReference type="ChEBI" id="CHEBI:29105"/>
    </ligand>
</feature>
<comment type="caution">
    <text evidence="5">Lacks conserved residue(s) required for the propagation of feature annotation.</text>
</comment>
<dbReference type="PRINTS" id="PR01070">
    <property type="entry name" value="ACCCTRFRASEB"/>
</dbReference>
<dbReference type="PANTHER" id="PTHR42995">
    <property type="entry name" value="ACETYL-COENZYME A CARBOXYLASE CARBOXYL TRANSFERASE SUBUNIT BETA, CHLOROPLASTIC"/>
    <property type="match status" value="1"/>
</dbReference>
<keyword evidence="3 5" id="KW-0863">Zinc-finger</keyword>
<feature type="binding site" evidence="5">
    <location>
        <position position="12"/>
    </location>
    <ligand>
        <name>Zn(2+)</name>
        <dbReference type="ChEBI" id="CHEBI:29105"/>
    </ligand>
</feature>
<dbReference type="HAMAP" id="MF_01395">
    <property type="entry name" value="AcetylCoA_CT_beta"/>
    <property type="match status" value="1"/>
</dbReference>
<dbReference type="InterPro" id="IPR000438">
    <property type="entry name" value="Acetyl_CoA_COase_Trfase_b_su"/>
</dbReference>
<comment type="catalytic activity">
    <reaction evidence="5">
        <text>N(6)-carboxybiotinyl-L-lysyl-[protein] + acetyl-CoA = N(6)-biotinyl-L-lysyl-[protein] + malonyl-CoA</text>
        <dbReference type="Rhea" id="RHEA:54728"/>
        <dbReference type="Rhea" id="RHEA-COMP:10505"/>
        <dbReference type="Rhea" id="RHEA-COMP:10506"/>
        <dbReference type="ChEBI" id="CHEBI:57288"/>
        <dbReference type="ChEBI" id="CHEBI:57384"/>
        <dbReference type="ChEBI" id="CHEBI:83144"/>
        <dbReference type="ChEBI" id="CHEBI:83145"/>
        <dbReference type="EC" id="2.1.3.15"/>
    </reaction>
</comment>
<evidence type="ECO:0000256" key="4">
    <source>
        <dbReference type="ARBA" id="ARBA00023098"/>
    </source>
</evidence>
<evidence type="ECO:0000256" key="5">
    <source>
        <dbReference type="HAMAP-Rule" id="MF_01395"/>
    </source>
</evidence>
<comment type="cofactor">
    <cofactor evidence="5">
        <name>Zn(2+)</name>
        <dbReference type="ChEBI" id="CHEBI:29105"/>
    </cofactor>
    <text evidence="5">Binds 1 zinc ion per subunit.</text>
</comment>
<feature type="binding site" evidence="5">
    <location>
        <position position="33"/>
    </location>
    <ligand>
        <name>Zn(2+)</name>
        <dbReference type="ChEBI" id="CHEBI:29105"/>
    </ligand>
</feature>
<proteinExistence type="inferred from homology"/>
<evidence type="ECO:0000259" key="6">
    <source>
        <dbReference type="PROSITE" id="PS50980"/>
    </source>
</evidence>
<comment type="similarity">
    <text evidence="5">Belongs to the AccD/PCCB family.</text>
</comment>
<sequence length="260" mass="29186">MDHIPSNTMMACPYCQAKFFKTQLDEFRQCPECHYGFRIMAYDRIKLLCDDFSETEKELAPSATDFPEEKYQAKIKQAKAKTGLNESVLTGLAKIADQDFALGVMDPYFIMGSLGSQTGEKLTRLFELATKKKLPVVLFTASGGARMQERIFSLMQMAKVSRAVSEHKKAGLFYLTVLTDPTTGGVTASFAMQGNITMAEPHALIGFAGQRVIEQTIHQKAPKDFQRAETLMKNGFVDLITPRDKQKEVIAKLLRWHQAK</sequence>
<dbReference type="EC" id="2.1.3.15" evidence="5"/>
<reference evidence="7 8" key="1">
    <citation type="submission" date="2023-10" db="EMBL/GenBank/DDBJ databases">
        <title>Holzapfeliella saturejae sp. nov. isolated from Satureja montana flowers.</title>
        <authorList>
            <person name="Alcantara C."/>
            <person name="Zuniga M."/>
            <person name="Landete J.M."/>
            <person name="Monedero V."/>
        </authorList>
    </citation>
    <scope>NUCLEOTIDE SEQUENCE [LARGE SCALE GENOMIC DNA]</scope>
    <source>
        <strain evidence="7 8">He02</strain>
    </source>
</reference>
<comment type="pathway">
    <text evidence="5">Lipid metabolism; malonyl-CoA biosynthesis; malonyl-CoA from acetyl-CoA: step 1/1.</text>
</comment>
<keyword evidence="4 5" id="KW-0443">Lipid metabolism</keyword>
<evidence type="ECO:0000256" key="1">
    <source>
        <dbReference type="ARBA" id="ARBA00022516"/>
    </source>
</evidence>
<dbReference type="SUPFAM" id="SSF52096">
    <property type="entry name" value="ClpP/crotonase"/>
    <property type="match status" value="1"/>
</dbReference>
<organism evidence="7 8">
    <name type="scientific">Holzapfeliella saturejae</name>
    <dbReference type="NCBI Taxonomy" id="3082953"/>
    <lineage>
        <taxon>Bacteria</taxon>
        <taxon>Bacillati</taxon>
        <taxon>Bacillota</taxon>
        <taxon>Bacilli</taxon>
        <taxon>Lactobacillales</taxon>
        <taxon>Lactobacillaceae</taxon>
        <taxon>Holzapfeliella</taxon>
    </lineage>
</organism>